<dbReference type="AlphaFoldDB" id="A0A195FA65"/>
<name>A0A195FA65_9HYME</name>
<keyword evidence="3" id="KW-1185">Reference proteome</keyword>
<gene>
    <name evidence="2" type="ORF">ALC56_08893</name>
</gene>
<evidence type="ECO:0000313" key="2">
    <source>
        <dbReference type="EMBL" id="KYN37102.1"/>
    </source>
</evidence>
<dbReference type="Proteomes" id="UP000078541">
    <property type="component" value="Unassembled WGS sequence"/>
</dbReference>
<reference evidence="2 3" key="1">
    <citation type="submission" date="2016-03" db="EMBL/GenBank/DDBJ databases">
        <title>Trachymyrmex septentrionalis WGS genome.</title>
        <authorList>
            <person name="Nygaard S."/>
            <person name="Hu H."/>
            <person name="Boomsma J."/>
            <person name="Zhang G."/>
        </authorList>
    </citation>
    <scope>NUCLEOTIDE SEQUENCE [LARGE SCALE GENOMIC DNA]</scope>
    <source>
        <strain evidence="2">Tsep2-gDNA-1</strain>
        <tissue evidence="2">Whole body</tissue>
    </source>
</reference>
<proteinExistence type="predicted"/>
<evidence type="ECO:0000256" key="1">
    <source>
        <dbReference type="SAM" id="MobiDB-lite"/>
    </source>
</evidence>
<protein>
    <submittedName>
        <fullName evidence="2">Uncharacterized protein</fullName>
    </submittedName>
</protein>
<feature type="region of interest" description="Disordered" evidence="1">
    <location>
        <begin position="237"/>
        <end position="258"/>
    </location>
</feature>
<sequence>MERATICSLTIEQWRTGFHSSSSYSDPHAFGLTRSAVRDLRLKSSKKEKPTLSPPSVFAAPLFVELLFSSPFLPPLPLAPPPNPTSPIPLTAVCTYLRPSPLCSSSHPFLSPFTPRTDASRQGTRFENCLVHLRIECFAIYLNAGETRPRHRGDNDETMTRFRDPHASEPAVPNQQCQHAQPRRDNEATAGMQTPADTHTIHARAHTISGDQPATASGSPYTLHAAFGNLSPVYAREKHLTSPLPPPPPPPPPPPCGALSRAPITVDYLRQGCTWVRATLRRFIGAQ</sequence>
<accession>A0A195FA65</accession>
<feature type="compositionally biased region" description="Basic and acidic residues" evidence="1">
    <location>
        <begin position="152"/>
        <end position="167"/>
    </location>
</feature>
<organism evidence="2 3">
    <name type="scientific">Trachymyrmex septentrionalis</name>
    <dbReference type="NCBI Taxonomy" id="34720"/>
    <lineage>
        <taxon>Eukaryota</taxon>
        <taxon>Metazoa</taxon>
        <taxon>Ecdysozoa</taxon>
        <taxon>Arthropoda</taxon>
        <taxon>Hexapoda</taxon>
        <taxon>Insecta</taxon>
        <taxon>Pterygota</taxon>
        <taxon>Neoptera</taxon>
        <taxon>Endopterygota</taxon>
        <taxon>Hymenoptera</taxon>
        <taxon>Apocrita</taxon>
        <taxon>Aculeata</taxon>
        <taxon>Formicoidea</taxon>
        <taxon>Formicidae</taxon>
        <taxon>Myrmicinae</taxon>
        <taxon>Trachymyrmex</taxon>
    </lineage>
</organism>
<feature type="compositionally biased region" description="Pro residues" evidence="1">
    <location>
        <begin position="243"/>
        <end position="256"/>
    </location>
</feature>
<dbReference type="EMBL" id="KQ981727">
    <property type="protein sequence ID" value="KYN37102.1"/>
    <property type="molecule type" value="Genomic_DNA"/>
</dbReference>
<feature type="region of interest" description="Disordered" evidence="1">
    <location>
        <begin position="147"/>
        <end position="191"/>
    </location>
</feature>
<evidence type="ECO:0000313" key="3">
    <source>
        <dbReference type="Proteomes" id="UP000078541"/>
    </source>
</evidence>